<comment type="subcellular location">
    <subcellularLocation>
        <location evidence="3">Mitochondrion</location>
    </subcellularLocation>
</comment>
<dbReference type="OrthoDB" id="532630at2759"/>
<reference evidence="4" key="1">
    <citation type="journal article" date="2021" name="Sci. Rep.">
        <title>Diploid genomic architecture of Nitzschia inconspicua, an elite biomass production diatom.</title>
        <authorList>
            <person name="Oliver A."/>
            <person name="Podell S."/>
            <person name="Pinowska A."/>
            <person name="Traller J.C."/>
            <person name="Smith S.R."/>
            <person name="McClure R."/>
            <person name="Beliaev A."/>
            <person name="Bohutskyi P."/>
            <person name="Hill E.A."/>
            <person name="Rabines A."/>
            <person name="Zheng H."/>
            <person name="Allen L.Z."/>
            <person name="Kuo A."/>
            <person name="Grigoriev I.V."/>
            <person name="Allen A.E."/>
            <person name="Hazlebeck D."/>
            <person name="Allen E.E."/>
        </authorList>
    </citation>
    <scope>NUCLEOTIDE SEQUENCE</scope>
    <source>
        <strain evidence="4">Hildebrandi</strain>
    </source>
</reference>
<name>A0A9K3PEG2_9STRA</name>
<dbReference type="GO" id="GO:0005739">
    <property type="term" value="C:mitochondrion"/>
    <property type="evidence" value="ECO:0007669"/>
    <property type="project" value="UniProtKB-SubCell"/>
</dbReference>
<dbReference type="AlphaFoldDB" id="A0A9K3PEG2"/>
<gene>
    <name evidence="4" type="ORF">IV203_022118</name>
</gene>
<evidence type="ECO:0000256" key="1">
    <source>
        <dbReference type="ARBA" id="ARBA00007347"/>
    </source>
</evidence>
<proteinExistence type="inferred from homology"/>
<dbReference type="InterPro" id="IPR013892">
    <property type="entry name" value="Cyt_c_biogenesis_Cmc1-like"/>
</dbReference>
<organism evidence="4 5">
    <name type="scientific">Nitzschia inconspicua</name>
    <dbReference type="NCBI Taxonomy" id="303405"/>
    <lineage>
        <taxon>Eukaryota</taxon>
        <taxon>Sar</taxon>
        <taxon>Stramenopiles</taxon>
        <taxon>Ochrophyta</taxon>
        <taxon>Bacillariophyta</taxon>
        <taxon>Bacillariophyceae</taxon>
        <taxon>Bacillariophycidae</taxon>
        <taxon>Bacillariales</taxon>
        <taxon>Bacillariaceae</taxon>
        <taxon>Nitzschia</taxon>
    </lineage>
</organism>
<protein>
    <recommendedName>
        <fullName evidence="3">COX assembly mitochondrial protein</fullName>
    </recommendedName>
</protein>
<keyword evidence="3" id="KW-0496">Mitochondrion</keyword>
<accession>A0A9K3PEG2</accession>
<evidence type="ECO:0000313" key="5">
    <source>
        <dbReference type="Proteomes" id="UP000693970"/>
    </source>
</evidence>
<comment type="caution">
    <text evidence="4">The sequence shown here is derived from an EMBL/GenBank/DDBJ whole genome shotgun (WGS) entry which is preliminary data.</text>
</comment>
<keyword evidence="2" id="KW-1015">Disulfide bond</keyword>
<reference evidence="4" key="2">
    <citation type="submission" date="2021-04" db="EMBL/GenBank/DDBJ databases">
        <authorList>
            <person name="Podell S."/>
        </authorList>
    </citation>
    <scope>NUCLEOTIDE SEQUENCE</scope>
    <source>
        <strain evidence="4">Hildebrandi</strain>
    </source>
</reference>
<comment type="similarity">
    <text evidence="1 3">Belongs to the CMC family.</text>
</comment>
<evidence type="ECO:0000256" key="3">
    <source>
        <dbReference type="RuleBase" id="RU364104"/>
    </source>
</evidence>
<keyword evidence="5" id="KW-1185">Reference proteome</keyword>
<dbReference type="Pfam" id="PF08583">
    <property type="entry name" value="Cmc1"/>
    <property type="match status" value="1"/>
</dbReference>
<evidence type="ECO:0000256" key="2">
    <source>
        <dbReference type="ARBA" id="ARBA00023157"/>
    </source>
</evidence>
<dbReference type="EMBL" id="JAGRRH010000023">
    <property type="protein sequence ID" value="KAG7344110.1"/>
    <property type="molecule type" value="Genomic_DNA"/>
</dbReference>
<sequence length="114" mass="13527">MHPPLDRPHPDCQPEIDALRHCHATESKLKFWACNEIKSNLDECFKQEKKRMLQHLNANLEETKNIEQAQAALAFDRKETFQEFLAKDKEYQKDLECERLRQQQGGSWFSSFFS</sequence>
<evidence type="ECO:0000313" key="4">
    <source>
        <dbReference type="EMBL" id="KAG7344110.1"/>
    </source>
</evidence>
<dbReference type="Proteomes" id="UP000693970">
    <property type="component" value="Unassembled WGS sequence"/>
</dbReference>